<name>A0A2K9VS69_9ABAC</name>
<accession>A0A2K9VS69</accession>
<dbReference type="EMBL" id="MF375894">
    <property type="protein sequence ID" value="AUV65292.1"/>
    <property type="molecule type" value="Genomic_DNA"/>
</dbReference>
<dbReference type="KEGG" id="vg:40526965"/>
<dbReference type="GeneID" id="40526965"/>
<dbReference type="Pfam" id="PF06856">
    <property type="entry name" value="AcMNPV_Orf17"/>
    <property type="match status" value="1"/>
</dbReference>
<keyword evidence="2" id="KW-1185">Reference proteome</keyword>
<evidence type="ECO:0000313" key="2">
    <source>
        <dbReference type="Proteomes" id="UP000297194"/>
    </source>
</evidence>
<dbReference type="InterPro" id="IPR009661">
    <property type="entry name" value="AcMNPV_Da18"/>
</dbReference>
<proteinExistence type="predicted"/>
<protein>
    <submittedName>
        <fullName evidence="1">Uncharacterized protein</fullName>
    </submittedName>
</protein>
<dbReference type="RefSeq" id="YP_009666685.1">
    <property type="nucleotide sequence ID" value="NC_043530.1"/>
</dbReference>
<sequence>MSCSFSSSPSTTTTTTTTTITVYVNGVETPFVSMTVNRLDNIITYYYRLCTSTTTTAPTATPSTIRVKLDTKGSRLQAVFKCGKKLRCVVNARDIRQPIVFDGFESENDESRTDTFLVYDGLKALKPDRGLRVRQMARAMESPTVLQIFVNEAILFNSSDDVDVAGDDDDDDDVSLLADDTEELQSLLKRLLFDEQHNADDDDIVADRQCSSLKTTTRWAPVQCKTGRHLITYNLVFTNNRISR</sequence>
<reference evidence="1" key="1">
    <citation type="journal article" date="2017" name="Virus Genes">
        <title>The complete genome sequence of a third distinct baculovirus isolated from the true armyworm, Mythimna unipuncta, contains two copies of the lef-7 gene.</title>
        <authorList>
            <person name="Harrison R.L."/>
            <person name="Mowery J.D."/>
            <person name="Rowley D.L."/>
            <person name="Bauchan G.R."/>
            <person name="Theilmann D.A."/>
            <person name="Rohrmann G.F."/>
            <person name="Erlandson M.A."/>
        </authorList>
    </citation>
    <scope>NUCLEOTIDE SEQUENCE [LARGE SCALE GENOMIC DNA]</scope>
    <source>
        <strain evidence="1">#7</strain>
    </source>
</reference>
<dbReference type="Proteomes" id="UP000297194">
    <property type="component" value="Segment"/>
</dbReference>
<organism evidence="1 2">
    <name type="scientific">Mythimna unipuncta nucleopolyhedrovirus</name>
    <dbReference type="NCBI Taxonomy" id="447897"/>
    <lineage>
        <taxon>Viruses</taxon>
        <taxon>Viruses incertae sedis</taxon>
        <taxon>Naldaviricetes</taxon>
        <taxon>Lefavirales</taxon>
        <taxon>Baculoviridae</taxon>
        <taxon>Alphabaculovirus</taxon>
    </lineage>
</organism>
<evidence type="ECO:0000313" key="1">
    <source>
        <dbReference type="EMBL" id="AUV65292.1"/>
    </source>
</evidence>